<reference evidence="2" key="1">
    <citation type="submission" date="2017-09" db="EMBL/GenBank/DDBJ databases">
        <title>Depth-based differentiation of microbial function through sediment-hosted aquifers and enrichment of novel symbionts in the deep terrestrial subsurface.</title>
        <authorList>
            <person name="Probst A.J."/>
            <person name="Ladd B."/>
            <person name="Jarett J.K."/>
            <person name="Geller-Mcgrath D.E."/>
            <person name="Sieber C.M.K."/>
            <person name="Emerson J.B."/>
            <person name="Anantharaman K."/>
            <person name="Thomas B.C."/>
            <person name="Malmstrom R."/>
            <person name="Stieglmeier M."/>
            <person name="Klingl A."/>
            <person name="Woyke T."/>
            <person name="Ryan C.M."/>
            <person name="Banfield J.F."/>
        </authorList>
    </citation>
    <scope>NUCLEOTIDE SEQUENCE [LARGE SCALE GENOMIC DNA]</scope>
</reference>
<gene>
    <name evidence="1" type="ORF">COY87_04985</name>
</gene>
<dbReference type="EMBL" id="PFLI01000172">
    <property type="protein sequence ID" value="PIY71666.1"/>
    <property type="molecule type" value="Genomic_DNA"/>
</dbReference>
<protein>
    <submittedName>
        <fullName evidence="1">Uncharacterized protein</fullName>
    </submittedName>
</protein>
<organism evidence="1 2">
    <name type="scientific">Candidatus Roizmanbacteria bacterium CG_4_10_14_0_8_um_filter_33_9</name>
    <dbReference type="NCBI Taxonomy" id="1974826"/>
    <lineage>
        <taxon>Bacteria</taxon>
        <taxon>Candidatus Roizmaniibacteriota</taxon>
    </lineage>
</organism>
<evidence type="ECO:0000313" key="1">
    <source>
        <dbReference type="EMBL" id="PIY71666.1"/>
    </source>
</evidence>
<name>A0A2M7QI51_9BACT</name>
<dbReference type="Proteomes" id="UP000229401">
    <property type="component" value="Unassembled WGS sequence"/>
</dbReference>
<accession>A0A2M7QI51</accession>
<sequence length="150" mass="16807">MKKIIIGIILGVIFCILLAIFRGREDYWICKNGQWVAHGKPSYSKPIVSCAGKPKLPHNKDDCLKQGGVWKKLGHDPFETCNFKAKDRGNICYDSSECEGSCQANLTREELTEGMRGKWWIRNGQCSVWVVELGCQGIVRDGKASVICID</sequence>
<comment type="caution">
    <text evidence="1">The sequence shown here is derived from an EMBL/GenBank/DDBJ whole genome shotgun (WGS) entry which is preliminary data.</text>
</comment>
<dbReference type="AlphaFoldDB" id="A0A2M7QI51"/>
<evidence type="ECO:0000313" key="2">
    <source>
        <dbReference type="Proteomes" id="UP000229401"/>
    </source>
</evidence>
<proteinExistence type="predicted"/>